<dbReference type="RefSeq" id="WP_168614404.1">
    <property type="nucleotide sequence ID" value="NZ_BAAAOX010000018.1"/>
</dbReference>
<gene>
    <name evidence="2" type="ORF">IDM49_00995</name>
</gene>
<dbReference type="AlphaFoldDB" id="A0A7H2BE15"/>
<dbReference type="Proteomes" id="UP000516404">
    <property type="component" value="Chromosome"/>
</dbReference>
<reference evidence="2 3" key="1">
    <citation type="submission" date="2020-09" db="EMBL/GenBank/DDBJ databases">
        <title>Investigation of environmental microbes.</title>
        <authorList>
            <person name="Ou Y."/>
            <person name="Kang Q."/>
        </authorList>
    </citation>
    <scope>NUCLEOTIDE SEQUENCE [LARGE SCALE GENOMIC DNA]</scope>
    <source>
        <strain evidence="2 3">KJZ-14</strain>
    </source>
</reference>
<dbReference type="GO" id="GO:0016747">
    <property type="term" value="F:acyltransferase activity, transferring groups other than amino-acyl groups"/>
    <property type="evidence" value="ECO:0007669"/>
    <property type="project" value="InterPro"/>
</dbReference>
<evidence type="ECO:0000313" key="3">
    <source>
        <dbReference type="Proteomes" id="UP000516404"/>
    </source>
</evidence>
<dbReference type="Pfam" id="PF13302">
    <property type="entry name" value="Acetyltransf_3"/>
    <property type="match status" value="1"/>
</dbReference>
<feature type="domain" description="N-acetyltransferase" evidence="1">
    <location>
        <begin position="14"/>
        <end position="151"/>
    </location>
</feature>
<dbReference type="SUPFAM" id="SSF55729">
    <property type="entry name" value="Acyl-CoA N-acyltransferases (Nat)"/>
    <property type="match status" value="1"/>
</dbReference>
<dbReference type="PANTHER" id="PTHR43610">
    <property type="entry name" value="BLL6696 PROTEIN"/>
    <property type="match status" value="1"/>
</dbReference>
<evidence type="ECO:0000259" key="1">
    <source>
        <dbReference type="Pfam" id="PF13302"/>
    </source>
</evidence>
<dbReference type="PANTHER" id="PTHR43610:SF1">
    <property type="entry name" value="N-ACETYLTRANSFERASE DOMAIN-CONTAINING PROTEIN"/>
    <property type="match status" value="1"/>
</dbReference>
<evidence type="ECO:0000313" key="2">
    <source>
        <dbReference type="EMBL" id="QNV37911.1"/>
    </source>
</evidence>
<accession>A0A7H2BE15</accession>
<dbReference type="GeneID" id="96622796"/>
<dbReference type="EMBL" id="CP061539">
    <property type="protein sequence ID" value="QNV37911.1"/>
    <property type="molecule type" value="Genomic_DNA"/>
</dbReference>
<proteinExistence type="predicted"/>
<protein>
    <submittedName>
        <fullName evidence="2">GNAT family N-acetyltransferase</fullName>
    </submittedName>
</protein>
<organism evidence="2 3">
    <name type="scientific">Rothia terrae</name>
    <dbReference type="NCBI Taxonomy" id="396015"/>
    <lineage>
        <taxon>Bacteria</taxon>
        <taxon>Bacillati</taxon>
        <taxon>Actinomycetota</taxon>
        <taxon>Actinomycetes</taxon>
        <taxon>Micrococcales</taxon>
        <taxon>Micrococcaceae</taxon>
        <taxon>Rothia</taxon>
    </lineage>
</organism>
<name>A0A7H2BE15_9MICC</name>
<dbReference type="KEGG" id="rter:IDM49_00995"/>
<dbReference type="InterPro" id="IPR000182">
    <property type="entry name" value="GNAT_dom"/>
</dbReference>
<keyword evidence="2" id="KW-0808">Transferase</keyword>
<dbReference type="Gene3D" id="3.40.630.30">
    <property type="match status" value="1"/>
</dbReference>
<keyword evidence="3" id="KW-1185">Reference proteome</keyword>
<dbReference type="InterPro" id="IPR016181">
    <property type="entry name" value="Acyl_CoA_acyltransferase"/>
</dbReference>
<sequence length="196" mass="21992">MEIGPVTLTGSLVQLEPLSLDHLADLQEASADGDVWKIWYTTVPTPEGMEAEIKRRLALLDAGLMVPFATRRLHDNKVIGMTSLADILREAPRLEIGYTWNAASAQRTGTNIESKLLLLTHCFEELECISVNFKTHKFNMQSRAAIEAIGASLDGILRNDRRMPDGSLRDTAQYSIVRDEWPAVQNLLNTRLEKYL</sequence>